<comment type="pathway">
    <text evidence="1">Amino-acid degradation.</text>
</comment>
<dbReference type="EMBL" id="CP000771">
    <property type="protein sequence ID" value="ABS61370.1"/>
    <property type="molecule type" value="Genomic_DNA"/>
</dbReference>
<keyword evidence="5" id="KW-0369">Histidine metabolism</keyword>
<proteinExistence type="predicted"/>
<evidence type="ECO:0000256" key="4">
    <source>
        <dbReference type="ARBA" id="ARBA00022801"/>
    </source>
</evidence>
<evidence type="ECO:0000256" key="8">
    <source>
        <dbReference type="NCBIfam" id="TIGR01224"/>
    </source>
</evidence>
<dbReference type="GO" id="GO:0019556">
    <property type="term" value="P:L-histidine catabolic process to glutamate and formamide"/>
    <property type="evidence" value="ECO:0007669"/>
    <property type="project" value="UniProtKB-UniRule"/>
</dbReference>
<dbReference type="EC" id="3.5.2.7" evidence="2 8"/>
<dbReference type="Proteomes" id="UP000002415">
    <property type="component" value="Chromosome"/>
</dbReference>
<dbReference type="Pfam" id="PF01979">
    <property type="entry name" value="Amidohydro_1"/>
    <property type="match status" value="1"/>
</dbReference>
<dbReference type="eggNOG" id="COG1228">
    <property type="taxonomic scope" value="Bacteria"/>
</dbReference>
<dbReference type="InterPro" id="IPR032466">
    <property type="entry name" value="Metal_Hydrolase"/>
</dbReference>
<evidence type="ECO:0000256" key="7">
    <source>
        <dbReference type="ARBA" id="ARBA00023004"/>
    </source>
</evidence>
<dbReference type="Gene3D" id="2.30.40.10">
    <property type="entry name" value="Urease, subunit C, domain 1"/>
    <property type="match status" value="1"/>
</dbReference>
<protein>
    <recommendedName>
        <fullName evidence="2 8">Imidazolonepropionase</fullName>
        <ecNumber evidence="2 8">3.5.2.7</ecNumber>
    </recommendedName>
</protein>
<dbReference type="SUPFAM" id="SSF51338">
    <property type="entry name" value="Composite domain of metallo-dependent hydrolases"/>
    <property type="match status" value="1"/>
</dbReference>
<feature type="domain" description="Amidohydrolase-related" evidence="9">
    <location>
        <begin position="55"/>
        <end position="393"/>
    </location>
</feature>
<dbReference type="RefSeq" id="WP_011994675.1">
    <property type="nucleotide sequence ID" value="NC_009718.1"/>
</dbReference>
<keyword evidence="6" id="KW-0862">Zinc</keyword>
<dbReference type="SUPFAM" id="SSF51556">
    <property type="entry name" value="Metallo-dependent hydrolases"/>
    <property type="match status" value="1"/>
</dbReference>
<evidence type="ECO:0000313" key="11">
    <source>
        <dbReference type="Proteomes" id="UP000002415"/>
    </source>
</evidence>
<evidence type="ECO:0000256" key="2">
    <source>
        <dbReference type="ARBA" id="ARBA00012864"/>
    </source>
</evidence>
<keyword evidence="11" id="KW-1185">Reference proteome</keyword>
<dbReference type="InterPro" id="IPR011059">
    <property type="entry name" value="Metal-dep_hydrolase_composite"/>
</dbReference>
<dbReference type="InterPro" id="IPR006680">
    <property type="entry name" value="Amidohydro-rel"/>
</dbReference>
<keyword evidence="7" id="KW-0408">Iron</keyword>
<keyword evidence="3" id="KW-0479">Metal-binding</keyword>
<dbReference type="InterPro" id="IPR005920">
    <property type="entry name" value="HutI"/>
</dbReference>
<evidence type="ECO:0000256" key="1">
    <source>
        <dbReference type="ARBA" id="ARBA00005023"/>
    </source>
</evidence>
<accession>A7HN87</accession>
<name>A7HN87_FERNB</name>
<evidence type="ECO:0000313" key="10">
    <source>
        <dbReference type="EMBL" id="ABS61370.1"/>
    </source>
</evidence>
<dbReference type="GO" id="GO:0050480">
    <property type="term" value="F:imidazolonepropionase activity"/>
    <property type="evidence" value="ECO:0007669"/>
    <property type="project" value="UniProtKB-UniRule"/>
</dbReference>
<dbReference type="HOGENOM" id="CLU_041647_0_1_0"/>
<dbReference type="GO" id="GO:0005737">
    <property type="term" value="C:cytoplasm"/>
    <property type="evidence" value="ECO:0007669"/>
    <property type="project" value="UniProtKB-UniRule"/>
</dbReference>
<reference evidence="10 11" key="2">
    <citation type="journal article" date="2009" name="Proc. Natl. Acad. Sci. U.S.A.">
        <title>On the chimeric nature, thermophilic origin, and phylogenetic placement of the Thermotogales.</title>
        <authorList>
            <person name="Zhaxybayeva O."/>
            <person name="Swithers K.S."/>
            <person name="Lapierre P."/>
            <person name="Fournier G.P."/>
            <person name="Bickhart D.M."/>
            <person name="DeBoy R.T."/>
            <person name="Nelson K.E."/>
            <person name="Nesbo C.L."/>
            <person name="Doolittle W.F."/>
            <person name="Gogarten J.P."/>
            <person name="Noll K.M."/>
        </authorList>
    </citation>
    <scope>NUCLEOTIDE SEQUENCE [LARGE SCALE GENOMIC DNA]</scope>
    <source>
        <strain evidence="11">ATCC 35602 / DSM 5306 / Rt17-B1</strain>
    </source>
</reference>
<gene>
    <name evidence="10" type="ordered locus">Fnod_1527</name>
</gene>
<dbReference type="PANTHER" id="PTHR42752">
    <property type="entry name" value="IMIDAZOLONEPROPIONASE"/>
    <property type="match status" value="1"/>
</dbReference>
<organism evidence="10 11">
    <name type="scientific">Fervidobacterium nodosum (strain ATCC 35602 / DSM 5306 / Rt17-B1)</name>
    <dbReference type="NCBI Taxonomy" id="381764"/>
    <lineage>
        <taxon>Bacteria</taxon>
        <taxon>Thermotogati</taxon>
        <taxon>Thermotogota</taxon>
        <taxon>Thermotogae</taxon>
        <taxon>Thermotogales</taxon>
        <taxon>Fervidobacteriaceae</taxon>
        <taxon>Fervidobacterium</taxon>
    </lineage>
</organism>
<evidence type="ECO:0000256" key="5">
    <source>
        <dbReference type="ARBA" id="ARBA00022808"/>
    </source>
</evidence>
<dbReference type="Gene3D" id="3.20.20.140">
    <property type="entry name" value="Metal-dependent hydrolases"/>
    <property type="match status" value="1"/>
</dbReference>
<dbReference type="PANTHER" id="PTHR42752:SF1">
    <property type="entry name" value="IMIDAZOLONEPROPIONASE-RELATED"/>
    <property type="match status" value="1"/>
</dbReference>
<dbReference type="STRING" id="381764.Fnod_1527"/>
<keyword evidence="4 10" id="KW-0378">Hydrolase</keyword>
<sequence length="397" mass="44478">MLTIHAERLITPIKQPVKGIEMKKIEELFDVDIVIEGKNVIDIRKHKNADIKAKMVTPGFFDAHTHIPFVGSRSKEFLMRARGKSYIEILKAGGGIHFTSELVRKSTETELFEQGKKQIKELTKHGVIGIECKSGYGLDIENELKQLRVIKKLNHEMKNKIVGTFLGLHARPRSDSGKTTEEYISDMKSILTLIKKEELADFVDAFVDKGVFLPEEIKDFIVEAKNLGFKIRLHADEIENVGAARFGTQIGAVSVDHVLKINDEDIWVLSENETFVTLMPSTSFYLGESYAPARKIIDSGIGVALGSDFNPGSSPIYNPAFVMHLAIRFLSMEPEEVLNAYTVNSAYVLGLKSGVVKPGYPADLILWNTNEFLDIPYMFQTNFVDKVVIDGDILSKE</sequence>
<dbReference type="AlphaFoldDB" id="A7HN87"/>
<dbReference type="GO" id="GO:0046872">
    <property type="term" value="F:metal ion binding"/>
    <property type="evidence" value="ECO:0007669"/>
    <property type="project" value="UniProtKB-KW"/>
</dbReference>
<reference evidence="10 11" key="1">
    <citation type="submission" date="2007-07" db="EMBL/GenBank/DDBJ databases">
        <title>Complete sequence of Fervidobacterium nodosum Rt17-B1.</title>
        <authorList>
            <consortium name="US DOE Joint Genome Institute"/>
            <person name="Copeland A."/>
            <person name="Lucas S."/>
            <person name="Lapidus A."/>
            <person name="Barry K."/>
            <person name="Glavina del Rio T."/>
            <person name="Dalin E."/>
            <person name="Tice H."/>
            <person name="Pitluck S."/>
            <person name="Saunders E."/>
            <person name="Brettin T."/>
            <person name="Bruce D."/>
            <person name="Detter J.C."/>
            <person name="Han C."/>
            <person name="Schmutz J."/>
            <person name="Larimer F."/>
            <person name="Land M."/>
            <person name="Hauser L."/>
            <person name="Kyrpides N."/>
            <person name="Mikhailova N."/>
            <person name="Nelson K."/>
            <person name="Gogarten J.P."/>
            <person name="Noll K."/>
            <person name="Richardson P."/>
        </authorList>
    </citation>
    <scope>NUCLEOTIDE SEQUENCE [LARGE SCALE GENOMIC DNA]</scope>
    <source>
        <strain evidence="11">ATCC 35602 / DSM 5306 / Rt17-B1</strain>
    </source>
</reference>
<dbReference type="KEGG" id="fno:Fnod_1527"/>
<evidence type="ECO:0000256" key="3">
    <source>
        <dbReference type="ARBA" id="ARBA00022723"/>
    </source>
</evidence>
<evidence type="ECO:0000259" key="9">
    <source>
        <dbReference type="Pfam" id="PF01979"/>
    </source>
</evidence>
<dbReference type="NCBIfam" id="TIGR01224">
    <property type="entry name" value="hutI"/>
    <property type="match status" value="1"/>
</dbReference>
<evidence type="ECO:0000256" key="6">
    <source>
        <dbReference type="ARBA" id="ARBA00022833"/>
    </source>
</evidence>